<dbReference type="Proteomes" id="UP000001304">
    <property type="component" value="Chromosome"/>
</dbReference>
<keyword evidence="2" id="KW-1185">Reference proteome</keyword>
<evidence type="ECO:0000313" key="1">
    <source>
        <dbReference type="EMBL" id="ADM28009.1"/>
    </source>
</evidence>
<dbReference type="AlphaFoldDB" id="E0SP82"/>
<evidence type="ECO:0000313" key="2">
    <source>
        <dbReference type="Proteomes" id="UP000001304"/>
    </source>
</evidence>
<dbReference type="BioCyc" id="IAGG583356:GHAH-1180-MONOMER"/>
<organism evidence="1 2">
    <name type="scientific">Ignisphaera aggregans (strain DSM 17230 / JCM 13409 / AQ1.S1)</name>
    <dbReference type="NCBI Taxonomy" id="583356"/>
    <lineage>
        <taxon>Archaea</taxon>
        <taxon>Thermoproteota</taxon>
        <taxon>Thermoprotei</taxon>
        <taxon>Desulfurococcales</taxon>
        <taxon>Desulfurococcaceae</taxon>
        <taxon>Ignisphaera</taxon>
    </lineage>
</organism>
<accession>E0SP82</accession>
<gene>
    <name evidence="1" type="ordered locus">Igag_1203</name>
</gene>
<protein>
    <submittedName>
        <fullName evidence="1">Uncharacterized protein</fullName>
    </submittedName>
</protein>
<dbReference type="KEGG" id="iag:Igag_1203"/>
<dbReference type="HOGENOM" id="CLU_1820993_0_0_2"/>
<proteinExistence type="predicted"/>
<sequence length="141" mass="15827">MDSQIYQSRRKGYSIIDHRFEGRSLEVYTIDGEKLIGLVDEVAAHEIGMYVENNPIIIERASILYMVSGLSDLHGSSECCEKEYILDEDFIGVDVELRLINGQEIGGRIVKITKNEIGIAQGNRALIIPRSKISFIRVGGR</sequence>
<name>E0SP82_IGNAA</name>
<dbReference type="STRING" id="583356.Igag_1203"/>
<dbReference type="Gene3D" id="2.30.30.100">
    <property type="match status" value="1"/>
</dbReference>
<dbReference type="EMBL" id="CP002098">
    <property type="protein sequence ID" value="ADM28009.1"/>
    <property type="molecule type" value="Genomic_DNA"/>
</dbReference>
<reference evidence="1 2" key="1">
    <citation type="journal article" date="2010" name="Stand. Genomic Sci.">
        <title>Complete genome sequence of Ignisphaera aggregans type strain (AQ1.S1).</title>
        <authorList>
            <person name="Goker M."/>
            <person name="Held B."/>
            <person name="Lapidus A."/>
            <person name="Nolan M."/>
            <person name="Spring S."/>
            <person name="Yasawong M."/>
            <person name="Lucas S."/>
            <person name="Glavina Del Rio T."/>
            <person name="Tice H."/>
            <person name="Cheng J.F."/>
            <person name="Goodwin L."/>
            <person name="Tapia R."/>
            <person name="Pitluck S."/>
            <person name="Liolios K."/>
            <person name="Ivanova N."/>
            <person name="Mavromatis K."/>
            <person name="Mikhailova N."/>
            <person name="Pati A."/>
            <person name="Chen A."/>
            <person name="Palaniappan K."/>
            <person name="Brambilla E."/>
            <person name="Land M."/>
            <person name="Hauser L."/>
            <person name="Chang Y.J."/>
            <person name="Jeffries C.D."/>
            <person name="Brettin T."/>
            <person name="Detter J.C."/>
            <person name="Han C."/>
            <person name="Rohde M."/>
            <person name="Sikorski J."/>
            <person name="Woyke T."/>
            <person name="Bristow J."/>
            <person name="Eisen J.A."/>
            <person name="Markowitz V."/>
            <person name="Hugenholtz P."/>
            <person name="Kyrpides N.C."/>
            <person name="Klenk H.P."/>
        </authorList>
    </citation>
    <scope>NUCLEOTIDE SEQUENCE [LARGE SCALE GENOMIC DNA]</scope>
    <source>
        <strain evidence="2">DSM 17230 / JCM 13409 / AQ1.S1</strain>
    </source>
</reference>